<dbReference type="AlphaFoldDB" id="A0AAU9P6E2"/>
<comment type="caution">
    <text evidence="1">The sequence shown here is derived from an EMBL/GenBank/DDBJ whole genome shotgun (WGS) entry which is preliminary data.</text>
</comment>
<protein>
    <submittedName>
        <fullName evidence="1">Uncharacterized protein</fullName>
    </submittedName>
</protein>
<dbReference type="Proteomes" id="UP001157418">
    <property type="component" value="Unassembled WGS sequence"/>
</dbReference>
<gene>
    <name evidence="1" type="ORF">LVIROSA_LOCUS31255</name>
</gene>
<reference evidence="1 2" key="1">
    <citation type="submission" date="2022-01" db="EMBL/GenBank/DDBJ databases">
        <authorList>
            <person name="Xiong W."/>
            <person name="Schranz E."/>
        </authorList>
    </citation>
    <scope>NUCLEOTIDE SEQUENCE [LARGE SCALE GENOMIC DNA]</scope>
</reference>
<sequence length="233" mass="27187">MKSPRRGGNFIISTLFFEKNEGVLFWSPLVPVCVRHSASPRIVVHRRLQIRQRLQIRRNTPSNDFKSGEIEYIALEIRHRWTANSPMLWPMDTVPGNDFWDDPFRGGVRQSAEGAPRSDVLPPRNVIIEEMQVSAEVKVTPQRGLRGMTLKMGLHGRDVKTDIPAAVYKLADNIDDWNRFAWGTYFWKYTSRFMRGMFKKIEEFRVLKQSNPESKKVHKYTIVGFMLPFKVTF</sequence>
<accession>A0AAU9P6E2</accession>
<proteinExistence type="predicted"/>
<dbReference type="EMBL" id="CAKMRJ010005523">
    <property type="protein sequence ID" value="CAH1445498.1"/>
    <property type="molecule type" value="Genomic_DNA"/>
</dbReference>
<evidence type="ECO:0000313" key="2">
    <source>
        <dbReference type="Proteomes" id="UP001157418"/>
    </source>
</evidence>
<evidence type="ECO:0000313" key="1">
    <source>
        <dbReference type="EMBL" id="CAH1445498.1"/>
    </source>
</evidence>
<organism evidence="1 2">
    <name type="scientific">Lactuca virosa</name>
    <dbReference type="NCBI Taxonomy" id="75947"/>
    <lineage>
        <taxon>Eukaryota</taxon>
        <taxon>Viridiplantae</taxon>
        <taxon>Streptophyta</taxon>
        <taxon>Embryophyta</taxon>
        <taxon>Tracheophyta</taxon>
        <taxon>Spermatophyta</taxon>
        <taxon>Magnoliopsida</taxon>
        <taxon>eudicotyledons</taxon>
        <taxon>Gunneridae</taxon>
        <taxon>Pentapetalae</taxon>
        <taxon>asterids</taxon>
        <taxon>campanulids</taxon>
        <taxon>Asterales</taxon>
        <taxon>Asteraceae</taxon>
        <taxon>Cichorioideae</taxon>
        <taxon>Cichorieae</taxon>
        <taxon>Lactucinae</taxon>
        <taxon>Lactuca</taxon>
    </lineage>
</organism>
<keyword evidence="2" id="KW-1185">Reference proteome</keyword>
<name>A0AAU9P6E2_9ASTR</name>